<dbReference type="Gene3D" id="3.30.70.1070">
    <property type="entry name" value="Sporulation related repeat"/>
    <property type="match status" value="1"/>
</dbReference>
<dbReference type="AlphaFoldDB" id="A0A6P1YCI5"/>
<protein>
    <submittedName>
        <fullName evidence="4">SPOR domain-containing protein</fullName>
    </submittedName>
</protein>
<dbReference type="EMBL" id="CP048617">
    <property type="protein sequence ID" value="QIB26612.1"/>
    <property type="molecule type" value="Genomic_DNA"/>
</dbReference>
<keyword evidence="2" id="KW-0812">Transmembrane</keyword>
<dbReference type="InterPro" id="IPR007730">
    <property type="entry name" value="SPOR-like_dom"/>
</dbReference>
<feature type="transmembrane region" description="Helical" evidence="2">
    <location>
        <begin position="15"/>
        <end position="37"/>
    </location>
</feature>
<evidence type="ECO:0000259" key="3">
    <source>
        <dbReference type="PROSITE" id="PS51724"/>
    </source>
</evidence>
<dbReference type="PROSITE" id="PS51724">
    <property type="entry name" value="SPOR"/>
    <property type="match status" value="1"/>
</dbReference>
<reference evidence="4 5" key="1">
    <citation type="submission" date="2020-02" db="EMBL/GenBank/DDBJ databases">
        <title>Thermophilic hydrogen producing bacteria, Caloranaerobacter azorensis.</title>
        <authorList>
            <person name="Baek K."/>
        </authorList>
    </citation>
    <scope>NUCLEOTIDE SEQUENCE [LARGE SCALE GENOMIC DNA]</scope>
    <source>
        <strain evidence="4 5">T3-1</strain>
    </source>
</reference>
<name>A0A6P1YCI5_9FIRM</name>
<organism evidence="4 5">
    <name type="scientific">Caloranaerobacter azorensis</name>
    <dbReference type="NCBI Taxonomy" id="116090"/>
    <lineage>
        <taxon>Bacteria</taxon>
        <taxon>Bacillati</taxon>
        <taxon>Bacillota</taxon>
        <taxon>Tissierellia</taxon>
        <taxon>Tissierellales</taxon>
        <taxon>Thermohalobacteraceae</taxon>
        <taxon>Caloranaerobacter</taxon>
    </lineage>
</organism>
<evidence type="ECO:0000313" key="5">
    <source>
        <dbReference type="Proteomes" id="UP000464452"/>
    </source>
</evidence>
<evidence type="ECO:0000256" key="1">
    <source>
        <dbReference type="SAM" id="MobiDB-lite"/>
    </source>
</evidence>
<gene>
    <name evidence="4" type="ORF">G3A45_04395</name>
</gene>
<keyword evidence="2" id="KW-0472">Membrane</keyword>
<accession>A0A6P1YCI5</accession>
<dbReference type="InterPro" id="IPR036680">
    <property type="entry name" value="SPOR-like_sf"/>
</dbReference>
<dbReference type="Pfam" id="PF05036">
    <property type="entry name" value="SPOR"/>
    <property type="match status" value="1"/>
</dbReference>
<sequence>MKDFMRKMGNSRDKLLTIFVFFVVAPIISIVIGVFIVQKFILPHFEDINDNKPISKVESSSNKDKNNENIIKDKDKRDKQEIDDSRELELTIEGFDLYNVQLGSFSNIENAKKLRKELRDKGANGYIVKIGNYKVFYGTYLNREICDKVLTNIRKLYKDAFVNKIVVDDFIIKYNSAEQKTADVINEIIKTFKKSFDEETSLWYYVLIQKDLQEITKVIRKNNEQIDKLLNGIDENIEDSSFSGLLDDIKIQVKERKQILQNLTGNKEDIQDSYDKYYKMLFDFIKIFK</sequence>
<evidence type="ECO:0000313" key="4">
    <source>
        <dbReference type="EMBL" id="QIB26612.1"/>
    </source>
</evidence>
<feature type="domain" description="SPOR" evidence="3">
    <location>
        <begin position="92"/>
        <end position="169"/>
    </location>
</feature>
<evidence type="ECO:0000256" key="2">
    <source>
        <dbReference type="SAM" id="Phobius"/>
    </source>
</evidence>
<dbReference type="Proteomes" id="UP000464452">
    <property type="component" value="Chromosome"/>
</dbReference>
<dbReference type="SUPFAM" id="SSF110997">
    <property type="entry name" value="Sporulation related repeat"/>
    <property type="match status" value="1"/>
</dbReference>
<feature type="region of interest" description="Disordered" evidence="1">
    <location>
        <begin position="56"/>
        <end position="78"/>
    </location>
</feature>
<dbReference type="GO" id="GO:0042834">
    <property type="term" value="F:peptidoglycan binding"/>
    <property type="evidence" value="ECO:0007669"/>
    <property type="project" value="InterPro"/>
</dbReference>
<dbReference type="KEGG" id="cazo:G3A45_04395"/>
<dbReference type="RefSeq" id="WP_163234634.1">
    <property type="nucleotide sequence ID" value="NZ_CP048617.1"/>
</dbReference>
<proteinExistence type="predicted"/>
<keyword evidence="2" id="KW-1133">Transmembrane helix</keyword>